<evidence type="ECO:0000256" key="8">
    <source>
        <dbReference type="ARBA" id="ARBA00023180"/>
    </source>
</evidence>
<evidence type="ECO:0000256" key="4">
    <source>
        <dbReference type="ARBA" id="ARBA00022989"/>
    </source>
</evidence>
<reference evidence="14" key="1">
    <citation type="journal article" date="2016" name="G3 (Bethesda)">
        <title>First Draft Assembly and Annotation of the Genome of a California Endemic Oak Quercus lobata Nee (Fagaceae).</title>
        <authorList>
            <person name="Sork V.L."/>
            <person name="Fitz-Gibbon S.T."/>
            <person name="Puiu D."/>
            <person name="Crepeau M."/>
            <person name="Gugger P.F."/>
            <person name="Sherman R."/>
            <person name="Stevens K."/>
            <person name="Langley C.H."/>
            <person name="Pellegrini M."/>
            <person name="Salzberg S.L."/>
        </authorList>
    </citation>
    <scope>NUCLEOTIDE SEQUENCE [LARGE SCALE GENOMIC DNA]</scope>
    <source>
        <strain evidence="14">cv. SW786</strain>
    </source>
</reference>
<keyword evidence="3 11" id="KW-0812">Transmembrane</keyword>
<dbReference type="GO" id="GO:0015276">
    <property type="term" value="F:ligand-gated monoatomic ion channel activity"/>
    <property type="evidence" value="ECO:0007669"/>
    <property type="project" value="InterPro"/>
</dbReference>
<dbReference type="GO" id="GO:0016020">
    <property type="term" value="C:membrane"/>
    <property type="evidence" value="ECO:0007669"/>
    <property type="project" value="UniProtKB-SubCell"/>
</dbReference>
<organism evidence="13 14">
    <name type="scientific">Quercus lobata</name>
    <name type="common">Valley oak</name>
    <dbReference type="NCBI Taxonomy" id="97700"/>
    <lineage>
        <taxon>Eukaryota</taxon>
        <taxon>Viridiplantae</taxon>
        <taxon>Streptophyta</taxon>
        <taxon>Embryophyta</taxon>
        <taxon>Tracheophyta</taxon>
        <taxon>Spermatophyta</taxon>
        <taxon>Magnoliopsida</taxon>
        <taxon>eudicotyledons</taxon>
        <taxon>Gunneridae</taxon>
        <taxon>Pentapetalae</taxon>
        <taxon>rosids</taxon>
        <taxon>fabids</taxon>
        <taxon>Fagales</taxon>
        <taxon>Fagaceae</taxon>
        <taxon>Quercus</taxon>
    </lineage>
</organism>
<evidence type="ECO:0000256" key="6">
    <source>
        <dbReference type="ARBA" id="ARBA00023136"/>
    </source>
</evidence>
<keyword evidence="6 11" id="KW-0472">Membrane</keyword>
<dbReference type="Gene3D" id="3.40.190.10">
    <property type="entry name" value="Periplasmic binding protein-like II"/>
    <property type="match status" value="2"/>
</dbReference>
<reference evidence="13" key="2">
    <citation type="submission" date="2021-01" db="UniProtKB">
        <authorList>
            <consortium name="EnsemblPlants"/>
        </authorList>
    </citation>
    <scope>IDENTIFICATION</scope>
</reference>
<evidence type="ECO:0000256" key="3">
    <source>
        <dbReference type="ARBA" id="ARBA00022692"/>
    </source>
</evidence>
<keyword evidence="4 11" id="KW-1133">Transmembrane helix</keyword>
<keyword evidence="7" id="KW-0675">Receptor</keyword>
<evidence type="ECO:0000259" key="12">
    <source>
        <dbReference type="SMART" id="SM00079"/>
    </source>
</evidence>
<evidence type="ECO:0000256" key="1">
    <source>
        <dbReference type="ARBA" id="ARBA00004141"/>
    </source>
</evidence>
<keyword evidence="14" id="KW-1185">Reference proteome</keyword>
<evidence type="ECO:0000313" key="13">
    <source>
        <dbReference type="EnsemblPlants" id="QL02p096162:mrna"/>
    </source>
</evidence>
<evidence type="ECO:0000256" key="7">
    <source>
        <dbReference type="ARBA" id="ARBA00023170"/>
    </source>
</evidence>
<comment type="subcellular location">
    <subcellularLocation>
        <location evidence="1">Membrane</location>
        <topology evidence="1">Multi-pass membrane protein</topology>
    </subcellularLocation>
</comment>
<dbReference type="AlphaFoldDB" id="A0A7N2L2C3"/>
<keyword evidence="9" id="KW-1071">Ligand-gated ion channel</keyword>
<dbReference type="EnsemblPlants" id="QL02p096162:mrna">
    <property type="protein sequence ID" value="QL02p096162:mrna"/>
    <property type="gene ID" value="QL02p096162"/>
</dbReference>
<evidence type="ECO:0000256" key="10">
    <source>
        <dbReference type="ARBA" id="ARBA00023303"/>
    </source>
</evidence>
<dbReference type="OMA" id="PSVRIFQ"/>
<feature type="domain" description="Ionotropic glutamate receptor C-terminal" evidence="12">
    <location>
        <begin position="1"/>
        <end position="195"/>
    </location>
</feature>
<sequence length="196" mass="21973">MQKFDAVVGDTTIVASRSSYVDFTLPYSESGVSMVVLMKDDEKKNMWIFLKPLSWDLWLATIATSIFIGLVTWVLERHVNSKFGGRLDQQIRTIFLFSFATLTSGHGYHKDSFVRELLVEQLNIDESKLKAYSTPEEYDEALSNGSDNGGVAAIVDEIPYIKLFLSKYGSRYAMVGPIYKTDGFGFVSISLSQPPP</sequence>
<dbReference type="Proteomes" id="UP000594261">
    <property type="component" value="Chromosome 2"/>
</dbReference>
<dbReference type="InParanoid" id="A0A7N2L2C3"/>
<evidence type="ECO:0000313" key="14">
    <source>
        <dbReference type="Proteomes" id="UP000594261"/>
    </source>
</evidence>
<keyword evidence="2" id="KW-0813">Transport</keyword>
<dbReference type="InterPro" id="IPR001320">
    <property type="entry name" value="Iontro_rcpt_C"/>
</dbReference>
<dbReference type="FunFam" id="3.40.190.10:FF:000217">
    <property type="entry name" value="Glutamate receptor"/>
    <property type="match status" value="1"/>
</dbReference>
<dbReference type="SMART" id="SM00079">
    <property type="entry name" value="PBPe"/>
    <property type="match status" value="1"/>
</dbReference>
<keyword evidence="10" id="KW-0407">Ion channel</keyword>
<evidence type="ECO:0000256" key="2">
    <source>
        <dbReference type="ARBA" id="ARBA00022448"/>
    </source>
</evidence>
<keyword evidence="5" id="KW-0406">Ion transport</keyword>
<dbReference type="PANTHER" id="PTHR18966">
    <property type="entry name" value="IONOTROPIC GLUTAMATE RECEPTOR"/>
    <property type="match status" value="1"/>
</dbReference>
<dbReference type="Gramene" id="QL02p096162:mrna">
    <property type="protein sequence ID" value="QL02p096162:mrna"/>
    <property type="gene ID" value="QL02p096162"/>
</dbReference>
<keyword evidence="8" id="KW-0325">Glycoprotein</keyword>
<evidence type="ECO:0000256" key="11">
    <source>
        <dbReference type="SAM" id="Phobius"/>
    </source>
</evidence>
<protein>
    <recommendedName>
        <fullName evidence="12">Ionotropic glutamate receptor C-terminal domain-containing protein</fullName>
    </recommendedName>
</protein>
<accession>A0A7N2L2C3</accession>
<evidence type="ECO:0000256" key="9">
    <source>
        <dbReference type="ARBA" id="ARBA00023286"/>
    </source>
</evidence>
<evidence type="ECO:0000256" key="5">
    <source>
        <dbReference type="ARBA" id="ARBA00023065"/>
    </source>
</evidence>
<feature type="transmembrane region" description="Helical" evidence="11">
    <location>
        <begin position="57"/>
        <end position="75"/>
    </location>
</feature>
<dbReference type="InterPro" id="IPR015683">
    <property type="entry name" value="Ionotropic_Glu_rcpt"/>
</dbReference>
<proteinExistence type="predicted"/>
<dbReference type="SUPFAM" id="SSF53850">
    <property type="entry name" value="Periplasmic binding protein-like II"/>
    <property type="match status" value="1"/>
</dbReference>
<name>A0A7N2L2C3_QUELO</name>